<evidence type="ECO:0000256" key="4">
    <source>
        <dbReference type="ARBA" id="ARBA00022475"/>
    </source>
</evidence>
<feature type="transmembrane region" description="Helical" evidence="8">
    <location>
        <begin position="133"/>
        <end position="160"/>
    </location>
</feature>
<evidence type="ECO:0000313" key="9">
    <source>
        <dbReference type="EMBL" id="EME55604.1"/>
    </source>
</evidence>
<dbReference type="Proteomes" id="UP000054226">
    <property type="component" value="Unassembled WGS sequence"/>
</dbReference>
<dbReference type="AlphaFoldDB" id="M2Z4S2"/>
<dbReference type="PANTHER" id="PTHR36122">
    <property type="entry name" value="NICOTINAMIDE RIBOSIDE TRANSPORTER PNUC"/>
    <property type="match status" value="1"/>
</dbReference>
<dbReference type="EMBL" id="AOHO01000067">
    <property type="protein sequence ID" value="EME55604.1"/>
    <property type="molecule type" value="Genomic_DNA"/>
</dbReference>
<comment type="subcellular location">
    <subcellularLocation>
        <location evidence="1">Cell membrane</location>
        <topology evidence="1">Multi-pass membrane protein</topology>
    </subcellularLocation>
</comment>
<name>M2Z4S2_9PSEU</name>
<accession>M2Z4S2</accession>
<gene>
    <name evidence="9" type="ORF">H074_24770</name>
</gene>
<dbReference type="Pfam" id="PF04973">
    <property type="entry name" value="NMN_transporter"/>
    <property type="match status" value="1"/>
</dbReference>
<feature type="transmembrane region" description="Helical" evidence="8">
    <location>
        <begin position="172"/>
        <end position="194"/>
    </location>
</feature>
<keyword evidence="3" id="KW-0813">Transport</keyword>
<comment type="caution">
    <text evidence="9">The sequence shown here is derived from an EMBL/GenBank/DDBJ whole genome shotgun (WGS) entry which is preliminary data.</text>
</comment>
<protein>
    <submittedName>
        <fullName evidence="9">Nicotinamide mononucleotide transporter</fullName>
    </submittedName>
</protein>
<keyword evidence="6 8" id="KW-1133">Transmembrane helix</keyword>
<reference evidence="9 10" key="1">
    <citation type="journal article" date="2013" name="Genome Announc.">
        <title>Draft Genome Sequence of Amycolatopsis decaplanina Strain DSM 44594T.</title>
        <authorList>
            <person name="Kaur N."/>
            <person name="Kumar S."/>
            <person name="Bala M."/>
            <person name="Raghava G.P."/>
            <person name="Mayilraj S."/>
        </authorList>
    </citation>
    <scope>NUCLEOTIDE SEQUENCE [LARGE SCALE GENOMIC DNA]</scope>
    <source>
        <strain evidence="9 10">DSM 44594</strain>
    </source>
</reference>
<keyword evidence="5 8" id="KW-0812">Transmembrane</keyword>
<dbReference type="RefSeq" id="WP_007032786.1">
    <property type="nucleotide sequence ID" value="NZ_AOHO01000067.1"/>
</dbReference>
<evidence type="ECO:0000256" key="1">
    <source>
        <dbReference type="ARBA" id="ARBA00004651"/>
    </source>
</evidence>
<proteinExistence type="inferred from homology"/>
<evidence type="ECO:0000256" key="2">
    <source>
        <dbReference type="ARBA" id="ARBA00006669"/>
    </source>
</evidence>
<evidence type="ECO:0000313" key="10">
    <source>
        <dbReference type="Proteomes" id="UP000054226"/>
    </source>
</evidence>
<feature type="transmembrane region" description="Helical" evidence="8">
    <location>
        <begin position="103"/>
        <end position="127"/>
    </location>
</feature>
<comment type="similarity">
    <text evidence="2">Belongs to the nicotinamide ribonucleoside (NR) uptake permease (TC 4.B.1) family.</text>
</comment>
<evidence type="ECO:0000256" key="5">
    <source>
        <dbReference type="ARBA" id="ARBA00022692"/>
    </source>
</evidence>
<feature type="transmembrane region" description="Helical" evidence="8">
    <location>
        <begin position="65"/>
        <end position="82"/>
    </location>
</feature>
<sequence length="241" mass="26399">MDFLLHNGVTVLGQWISFAELAGQIFALAVVFLAQRRTLWTWPVQVGATVLLFSVYISAHLGGLATRQIAILAISIYGWWAWSRRSDPVYGVVVRKGRLGERLAMIGAFAIGTTAMALVLDALNASWAPWPDAAIFVGTLVAFAAQGAGLVEFWLVWLVVDAIGVPLQLSSGLYFSAAVYIVFAGLVVHGWWSWNRTAKQVPNRGARQRMVACDGLRSARVRTPSSCIVRTISARRMSTHR</sequence>
<keyword evidence="4" id="KW-1003">Cell membrane</keyword>
<dbReference type="GO" id="GO:0034257">
    <property type="term" value="F:nicotinamide riboside transmembrane transporter activity"/>
    <property type="evidence" value="ECO:0007669"/>
    <property type="project" value="InterPro"/>
</dbReference>
<keyword evidence="7 8" id="KW-0472">Membrane</keyword>
<evidence type="ECO:0000256" key="6">
    <source>
        <dbReference type="ARBA" id="ARBA00022989"/>
    </source>
</evidence>
<feature type="transmembrane region" description="Helical" evidence="8">
    <location>
        <begin position="40"/>
        <end position="59"/>
    </location>
</feature>
<organism evidence="9 10">
    <name type="scientific">Amycolatopsis decaplanina DSM 44594</name>
    <dbReference type="NCBI Taxonomy" id="1284240"/>
    <lineage>
        <taxon>Bacteria</taxon>
        <taxon>Bacillati</taxon>
        <taxon>Actinomycetota</taxon>
        <taxon>Actinomycetes</taxon>
        <taxon>Pseudonocardiales</taxon>
        <taxon>Pseudonocardiaceae</taxon>
        <taxon>Amycolatopsis</taxon>
    </lineage>
</organism>
<keyword evidence="10" id="KW-1185">Reference proteome</keyword>
<dbReference type="InterPro" id="IPR006419">
    <property type="entry name" value="NMN_transpt_PnuC"/>
</dbReference>
<evidence type="ECO:0000256" key="8">
    <source>
        <dbReference type="SAM" id="Phobius"/>
    </source>
</evidence>
<feature type="transmembrane region" description="Helical" evidence="8">
    <location>
        <begin position="12"/>
        <end position="33"/>
    </location>
</feature>
<evidence type="ECO:0000256" key="7">
    <source>
        <dbReference type="ARBA" id="ARBA00023136"/>
    </source>
</evidence>
<dbReference type="PANTHER" id="PTHR36122:SF2">
    <property type="entry name" value="NICOTINAMIDE RIBOSIDE TRANSPORTER PNUC"/>
    <property type="match status" value="1"/>
</dbReference>
<dbReference type="GO" id="GO:0005886">
    <property type="term" value="C:plasma membrane"/>
    <property type="evidence" value="ECO:0007669"/>
    <property type="project" value="UniProtKB-SubCell"/>
</dbReference>
<evidence type="ECO:0000256" key="3">
    <source>
        <dbReference type="ARBA" id="ARBA00022448"/>
    </source>
</evidence>